<dbReference type="GO" id="GO:0045150">
    <property type="term" value="P:acetoin catabolic process"/>
    <property type="evidence" value="ECO:0007669"/>
    <property type="project" value="UniProtKB-UniPathway"/>
</dbReference>
<dbReference type="Gene3D" id="3.40.800.20">
    <property type="entry name" value="Histone deacetylase domain"/>
    <property type="match status" value="1"/>
</dbReference>
<dbReference type="AlphaFoldDB" id="T1B4P4"/>
<feature type="compositionally biased region" description="Basic residues" evidence="4">
    <location>
        <begin position="441"/>
        <end position="462"/>
    </location>
</feature>
<dbReference type="GO" id="GO:0004407">
    <property type="term" value="F:histone deacetylase activity"/>
    <property type="evidence" value="ECO:0007669"/>
    <property type="project" value="TreeGrafter"/>
</dbReference>
<dbReference type="SUPFAM" id="SSF52768">
    <property type="entry name" value="Arginase/deacetylase"/>
    <property type="match status" value="1"/>
</dbReference>
<gene>
    <name evidence="6" type="ORF">B1B_11774</name>
</gene>
<evidence type="ECO:0000256" key="2">
    <source>
        <dbReference type="ARBA" id="ARBA00020218"/>
    </source>
</evidence>
<feature type="domain" description="Histone deacetylase" evidence="5">
    <location>
        <begin position="31"/>
        <end position="309"/>
    </location>
</feature>
<dbReference type="CDD" id="cd09994">
    <property type="entry name" value="HDAC_AcuC_like"/>
    <property type="match status" value="1"/>
</dbReference>
<evidence type="ECO:0000313" key="6">
    <source>
        <dbReference type="EMBL" id="EQD49155.1"/>
    </source>
</evidence>
<comment type="caution">
    <text evidence="6">The sequence shown here is derived from an EMBL/GenBank/DDBJ whole genome shotgun (WGS) entry which is preliminary data.</text>
</comment>
<evidence type="ECO:0000259" key="5">
    <source>
        <dbReference type="Pfam" id="PF00850"/>
    </source>
</evidence>
<name>T1B4P4_9ZZZZ</name>
<evidence type="ECO:0000256" key="1">
    <source>
        <dbReference type="ARBA" id="ARBA00005101"/>
    </source>
</evidence>
<dbReference type="GO" id="GO:0016787">
    <property type="term" value="F:hydrolase activity"/>
    <property type="evidence" value="ECO:0007669"/>
    <property type="project" value="UniProtKB-KW"/>
</dbReference>
<feature type="non-terminal residue" evidence="6">
    <location>
        <position position="468"/>
    </location>
</feature>
<feature type="region of interest" description="Disordered" evidence="4">
    <location>
        <begin position="413"/>
        <end position="468"/>
    </location>
</feature>
<keyword evidence="3" id="KW-0006">Acetoin catabolism</keyword>
<proteinExistence type="predicted"/>
<evidence type="ECO:0000256" key="4">
    <source>
        <dbReference type="SAM" id="MobiDB-lite"/>
    </source>
</evidence>
<organism evidence="6">
    <name type="scientific">mine drainage metagenome</name>
    <dbReference type="NCBI Taxonomy" id="410659"/>
    <lineage>
        <taxon>unclassified sequences</taxon>
        <taxon>metagenomes</taxon>
        <taxon>ecological metagenomes</taxon>
    </lineage>
</organism>
<evidence type="ECO:0000256" key="3">
    <source>
        <dbReference type="ARBA" id="ARBA00022627"/>
    </source>
</evidence>
<dbReference type="PRINTS" id="PR01270">
    <property type="entry name" value="HDASUPER"/>
</dbReference>
<protein>
    <recommendedName>
        <fullName evidence="2">Acetoin utilization protein AcuC</fullName>
    </recommendedName>
</protein>
<dbReference type="UniPathway" id="UPA00040"/>
<reference evidence="6" key="1">
    <citation type="submission" date="2013-08" db="EMBL/GenBank/DDBJ databases">
        <authorList>
            <person name="Mendez C."/>
            <person name="Richter M."/>
            <person name="Ferrer M."/>
            <person name="Sanchez J."/>
        </authorList>
    </citation>
    <scope>NUCLEOTIDE SEQUENCE</scope>
</reference>
<dbReference type="PANTHER" id="PTHR10625">
    <property type="entry name" value="HISTONE DEACETYLASE HDAC1-RELATED"/>
    <property type="match status" value="1"/>
</dbReference>
<accession>T1B4P4</accession>
<dbReference type="InterPro" id="IPR003085">
    <property type="entry name" value="AcuC"/>
</dbReference>
<comment type="pathway">
    <text evidence="1">Ketone degradation; acetoin degradation.</text>
</comment>
<sequence length="468" mass="51181">MTAHRLTVIWDERFRKYDFGAGHPFQMSSRALAARLLEATLAPEPGVEWIREIDPASKAELATFHTQEYLGLVERSSSGTRPVFLDTGDTPAFPGCWEASGRVASATVRAVALTRERDAPVFQPSGGLHHAHPDRASGFCIFNDVALAVRRGLDGGDRVAYLDIDAHHGDGVMYGFFDSGRVLDIDFHQDGRTLFPGTGFPNETGQGDGEGFKVNLPLPPGAGDEALVPLFRRVVPPLVREFRPDLIVLQHGMDGHMGDRLAGLQYTPEGYATVLDELVDLSRELCRSRLLVTGGGGYTPENVARGLARAGHRLAGSTSGPGRDDPLPIAWRAEFQRETGEAAPLDWSIPSQRLASPWNAAAEEQLVGDLESALGRRFPRPVFRAERSSRRDRGDRRPKPGCLVRYRTRRATVRSLPDRSLGRGPSRPPSLRSSAVLGRCGRGHPPRKAPRSSPRGRTRTGHRAPASR</sequence>
<dbReference type="EMBL" id="AUZY01007680">
    <property type="protein sequence ID" value="EQD49155.1"/>
    <property type="molecule type" value="Genomic_DNA"/>
</dbReference>
<keyword evidence="6" id="KW-0378">Hydrolase</keyword>
<dbReference type="InterPro" id="IPR023696">
    <property type="entry name" value="Ureohydrolase_dom_sf"/>
</dbReference>
<dbReference type="GO" id="GO:0040029">
    <property type="term" value="P:epigenetic regulation of gene expression"/>
    <property type="evidence" value="ECO:0007669"/>
    <property type="project" value="TreeGrafter"/>
</dbReference>
<dbReference type="InterPro" id="IPR023801">
    <property type="entry name" value="His_deacetylse_dom"/>
</dbReference>
<dbReference type="PANTHER" id="PTHR10625:SF10">
    <property type="entry name" value="HISTONE DEACETYLASE HDAC1"/>
    <property type="match status" value="1"/>
</dbReference>
<dbReference type="InterPro" id="IPR000286">
    <property type="entry name" value="HDACs"/>
</dbReference>
<feature type="compositionally biased region" description="Low complexity" evidence="4">
    <location>
        <begin position="422"/>
        <end position="434"/>
    </location>
</feature>
<dbReference type="InterPro" id="IPR037138">
    <property type="entry name" value="His_deacetylse_dom_sf"/>
</dbReference>
<reference evidence="6" key="2">
    <citation type="journal article" date="2014" name="ISME J.">
        <title>Microbial stratification in low pH oxic and suboxic macroscopic growths along an acid mine drainage.</title>
        <authorList>
            <person name="Mendez-Garcia C."/>
            <person name="Mesa V."/>
            <person name="Sprenger R.R."/>
            <person name="Richter M."/>
            <person name="Diez M.S."/>
            <person name="Solano J."/>
            <person name="Bargiela R."/>
            <person name="Golyshina O.V."/>
            <person name="Manteca A."/>
            <person name="Ramos J.L."/>
            <person name="Gallego J.R."/>
            <person name="Llorente I."/>
            <person name="Martins Dos Santos V.A."/>
            <person name="Jensen O.N."/>
            <person name="Pelaez A.I."/>
            <person name="Sanchez J."/>
            <person name="Ferrer M."/>
        </authorList>
    </citation>
    <scope>NUCLEOTIDE SEQUENCE</scope>
</reference>
<dbReference type="Pfam" id="PF00850">
    <property type="entry name" value="Hist_deacetyl"/>
    <property type="match status" value="1"/>
</dbReference>